<feature type="domain" description="DUF7626" evidence="2">
    <location>
        <begin position="143"/>
        <end position="197"/>
    </location>
</feature>
<feature type="region of interest" description="Disordered" evidence="1">
    <location>
        <begin position="498"/>
        <end position="527"/>
    </location>
</feature>
<feature type="compositionally biased region" description="Basic and acidic residues" evidence="1">
    <location>
        <begin position="402"/>
        <end position="415"/>
    </location>
</feature>
<evidence type="ECO:0000313" key="3">
    <source>
        <dbReference type="EMBL" id="KAF2268109.1"/>
    </source>
</evidence>
<dbReference type="InterPro" id="IPR056043">
    <property type="entry name" value="DUF7626"/>
</dbReference>
<protein>
    <recommendedName>
        <fullName evidence="2">DUF7626 domain-containing protein</fullName>
    </recommendedName>
</protein>
<proteinExistence type="predicted"/>
<feature type="compositionally biased region" description="Polar residues" evidence="1">
    <location>
        <begin position="1"/>
        <end position="10"/>
    </location>
</feature>
<evidence type="ECO:0000313" key="4">
    <source>
        <dbReference type="Proteomes" id="UP000800093"/>
    </source>
</evidence>
<organism evidence="3 4">
    <name type="scientific">Lojkania enalia</name>
    <dbReference type="NCBI Taxonomy" id="147567"/>
    <lineage>
        <taxon>Eukaryota</taxon>
        <taxon>Fungi</taxon>
        <taxon>Dikarya</taxon>
        <taxon>Ascomycota</taxon>
        <taxon>Pezizomycotina</taxon>
        <taxon>Dothideomycetes</taxon>
        <taxon>Pleosporomycetidae</taxon>
        <taxon>Pleosporales</taxon>
        <taxon>Pleosporales incertae sedis</taxon>
        <taxon>Lojkania</taxon>
    </lineage>
</organism>
<dbReference type="Proteomes" id="UP000800093">
    <property type="component" value="Unassembled WGS sequence"/>
</dbReference>
<dbReference type="EMBL" id="ML986588">
    <property type="protein sequence ID" value="KAF2268109.1"/>
    <property type="molecule type" value="Genomic_DNA"/>
</dbReference>
<dbReference type="Pfam" id="PF24625">
    <property type="entry name" value="DUF7626"/>
    <property type="match status" value="1"/>
</dbReference>
<feature type="compositionally biased region" description="Acidic residues" evidence="1">
    <location>
        <begin position="516"/>
        <end position="527"/>
    </location>
</feature>
<dbReference type="AlphaFoldDB" id="A0A9P4N843"/>
<feature type="region of interest" description="Disordered" evidence="1">
    <location>
        <begin position="1"/>
        <end position="94"/>
    </location>
</feature>
<evidence type="ECO:0000259" key="2">
    <source>
        <dbReference type="Pfam" id="PF24625"/>
    </source>
</evidence>
<feature type="compositionally biased region" description="Basic and acidic residues" evidence="1">
    <location>
        <begin position="82"/>
        <end position="91"/>
    </location>
</feature>
<sequence>MADTPASAQKNPPAVDDINNDDYADEDMNDSALGGIKKVHSADDDEDDDDMADDEDGTSGFNGEGMNLTTTPRKSQPAFFERSTKAAERAAQRSTFDENNSFLLLDNPGLNVRTPSRVPGCFGKRDRGKGGAPPAYAKRVTADLDSDDELMMNLKDSGFSDQQIADQLADEGRVRYDRKSICTRIFRIREKQAKLMDDMLEQGLVEWQYPDDSLLIQAHELAEAEISTEIERIRSQRFRKVSEHMRKLNKDAKWSAKACHDRYTALMDGTAKIPSQQHDDPEARRRELEARRAAFERARLEERQVQEEKATRAQKIKEEARLRSAQKAEQTALAREQKQKDKAERAMKRAAQQQLKAERAVANRVAKNSRHEHLKAKKVAELEDEENYSKAHVNESGISVVDPKKPVPGEKDPRSHLSLEDLKRLCAHRGVNSEGKSREELTGLLQCVDEAFSLNQLKAMCRAKGLNTAGTKAQQQQQLALAEARSYASYVKGFEREQPIEGGKVKSTTELIDLGSGDEDEDEAMLY</sequence>
<feature type="compositionally biased region" description="Basic and acidic residues" evidence="1">
    <location>
        <begin position="335"/>
        <end position="347"/>
    </location>
</feature>
<name>A0A9P4N843_9PLEO</name>
<feature type="compositionally biased region" description="Acidic residues" evidence="1">
    <location>
        <begin position="43"/>
        <end position="57"/>
    </location>
</feature>
<accession>A0A9P4N843</accession>
<evidence type="ECO:0000256" key="1">
    <source>
        <dbReference type="SAM" id="MobiDB-lite"/>
    </source>
</evidence>
<feature type="region of interest" description="Disordered" evidence="1">
    <location>
        <begin position="393"/>
        <end position="415"/>
    </location>
</feature>
<comment type="caution">
    <text evidence="3">The sequence shown here is derived from an EMBL/GenBank/DDBJ whole genome shotgun (WGS) entry which is preliminary data.</text>
</comment>
<feature type="region of interest" description="Disordered" evidence="1">
    <location>
        <begin position="322"/>
        <end position="348"/>
    </location>
</feature>
<feature type="compositionally biased region" description="Acidic residues" evidence="1">
    <location>
        <begin position="18"/>
        <end position="29"/>
    </location>
</feature>
<reference evidence="4" key="1">
    <citation type="journal article" date="2020" name="Stud. Mycol.">
        <title>101 Dothideomycetes genomes: A test case for predicting lifestyles and emergence of pathogens.</title>
        <authorList>
            <person name="Haridas S."/>
            <person name="Albert R."/>
            <person name="Binder M."/>
            <person name="Bloem J."/>
            <person name="LaButti K."/>
            <person name="Salamov A."/>
            <person name="Andreopoulos B."/>
            <person name="Baker S."/>
            <person name="Barry K."/>
            <person name="Bills G."/>
            <person name="Bluhm B."/>
            <person name="Cannon C."/>
            <person name="Castanera R."/>
            <person name="Culley D."/>
            <person name="Daum C."/>
            <person name="Ezra D."/>
            <person name="Gonzalez J."/>
            <person name="Henrissat B."/>
            <person name="Kuo A."/>
            <person name="Liang C."/>
            <person name="Lipzen A."/>
            <person name="Lutzoni F."/>
            <person name="Magnuson J."/>
            <person name="Mondo S."/>
            <person name="Nolan M."/>
            <person name="Ohm R."/>
            <person name="Pangilinan J."/>
            <person name="Park H.-J."/>
            <person name="Ramirez L."/>
            <person name="Alfaro M."/>
            <person name="Sun H."/>
            <person name="Tritt A."/>
            <person name="Yoshinaga Y."/>
            <person name="Zwiers L.-H."/>
            <person name="Turgeon B."/>
            <person name="Goodwin S."/>
            <person name="Spatafora J."/>
            <person name="Crous P."/>
            <person name="Grigoriev I."/>
        </authorList>
    </citation>
    <scope>NUCLEOTIDE SEQUENCE [LARGE SCALE GENOMIC DNA]</scope>
    <source>
        <strain evidence="4">CBS 304.66</strain>
    </source>
</reference>
<dbReference type="OrthoDB" id="5321209at2759"/>
<keyword evidence="4" id="KW-1185">Reference proteome</keyword>
<gene>
    <name evidence="3" type="ORF">CC78DRAFT_530489</name>
</gene>